<protein>
    <submittedName>
        <fullName evidence="2">Uncharacterized protein</fullName>
    </submittedName>
</protein>
<sequence length="78" mass="8477">MSVVSTDEDAVRALSSDGERNDSAKIRLLPCAPGEPGMVARRIRRKIKEAADGERLEPINIEKHRSLIPEPASLVSGL</sequence>
<feature type="region of interest" description="Disordered" evidence="1">
    <location>
        <begin position="1"/>
        <end position="21"/>
    </location>
</feature>
<organism evidence="2 3">
    <name type="scientific">Cinara cedri</name>
    <dbReference type="NCBI Taxonomy" id="506608"/>
    <lineage>
        <taxon>Eukaryota</taxon>
        <taxon>Metazoa</taxon>
        <taxon>Ecdysozoa</taxon>
        <taxon>Arthropoda</taxon>
        <taxon>Hexapoda</taxon>
        <taxon>Insecta</taxon>
        <taxon>Pterygota</taxon>
        <taxon>Neoptera</taxon>
        <taxon>Paraneoptera</taxon>
        <taxon>Hemiptera</taxon>
        <taxon>Sternorrhyncha</taxon>
        <taxon>Aphidomorpha</taxon>
        <taxon>Aphidoidea</taxon>
        <taxon>Aphididae</taxon>
        <taxon>Lachninae</taxon>
        <taxon>Cinara</taxon>
    </lineage>
</organism>
<dbReference type="EMBL" id="CABPRJ010001436">
    <property type="protein sequence ID" value="VVC36771.1"/>
    <property type="molecule type" value="Genomic_DNA"/>
</dbReference>
<dbReference type="AlphaFoldDB" id="A0A5E4MZ28"/>
<evidence type="ECO:0000313" key="2">
    <source>
        <dbReference type="EMBL" id="VVC36771.1"/>
    </source>
</evidence>
<proteinExistence type="predicted"/>
<dbReference type="Proteomes" id="UP000325440">
    <property type="component" value="Unassembled WGS sequence"/>
</dbReference>
<evidence type="ECO:0000313" key="3">
    <source>
        <dbReference type="Proteomes" id="UP000325440"/>
    </source>
</evidence>
<name>A0A5E4MZ28_9HEMI</name>
<gene>
    <name evidence="2" type="ORF">CINCED_3A025074</name>
</gene>
<evidence type="ECO:0000256" key="1">
    <source>
        <dbReference type="SAM" id="MobiDB-lite"/>
    </source>
</evidence>
<reference evidence="2 3" key="1">
    <citation type="submission" date="2019-08" db="EMBL/GenBank/DDBJ databases">
        <authorList>
            <person name="Alioto T."/>
            <person name="Alioto T."/>
            <person name="Gomez Garrido J."/>
        </authorList>
    </citation>
    <scope>NUCLEOTIDE SEQUENCE [LARGE SCALE GENOMIC DNA]</scope>
</reference>
<keyword evidence="3" id="KW-1185">Reference proteome</keyword>
<accession>A0A5E4MZ28</accession>